<dbReference type="Gramene" id="MELO3C030865.2.1">
    <property type="protein sequence ID" value="MELO3C030865.2.1"/>
    <property type="gene ID" value="MELO3C030865.2"/>
</dbReference>
<dbReference type="AlphaFoldDB" id="A0A9I9E9X8"/>
<reference evidence="2" key="1">
    <citation type="submission" date="2023-03" db="UniProtKB">
        <authorList>
            <consortium name="EnsemblPlants"/>
        </authorList>
    </citation>
    <scope>IDENTIFICATION</scope>
</reference>
<evidence type="ECO:0008006" key="3">
    <source>
        <dbReference type="Google" id="ProtNLM"/>
    </source>
</evidence>
<evidence type="ECO:0000313" key="2">
    <source>
        <dbReference type="EnsemblPlants" id="MELO3C030865.2.1"/>
    </source>
</evidence>
<feature type="compositionally biased region" description="Polar residues" evidence="1">
    <location>
        <begin position="130"/>
        <end position="140"/>
    </location>
</feature>
<dbReference type="EnsemblPlants" id="MELO3C030865.2.1">
    <property type="protein sequence ID" value="MELO3C030865.2.1"/>
    <property type="gene ID" value="MELO3C030865.2"/>
</dbReference>
<evidence type="ECO:0000256" key="1">
    <source>
        <dbReference type="SAM" id="MobiDB-lite"/>
    </source>
</evidence>
<feature type="region of interest" description="Disordered" evidence="1">
    <location>
        <begin position="130"/>
        <end position="156"/>
    </location>
</feature>
<sequence>MSLIHGQPESVILISNSFFSISNTFLKIKPINTSFTFKLETANLPNRSSLAAILPLSNQKVTHAPTSFHLIAQPIPLYAPLDVQLLYPFGHPHSHAPPMFSGQQLSTINLSNLYSKHPLYVDPLQQPLFSGTEIDQPQNRSDIEAGKSSTHSKPTKLPMYSKNSITSFPNLLSNYITGSLGSYIGNFSGEKLNEQNYFSWSQSVKMFLEGHHQFDFLTGETYGTSDLQASTICSH</sequence>
<name>A0A9I9E9X8_CUCME</name>
<proteinExistence type="predicted"/>
<organism evidence="2">
    <name type="scientific">Cucumis melo</name>
    <name type="common">Muskmelon</name>
    <dbReference type="NCBI Taxonomy" id="3656"/>
    <lineage>
        <taxon>Eukaryota</taxon>
        <taxon>Viridiplantae</taxon>
        <taxon>Streptophyta</taxon>
        <taxon>Embryophyta</taxon>
        <taxon>Tracheophyta</taxon>
        <taxon>Spermatophyta</taxon>
        <taxon>Magnoliopsida</taxon>
        <taxon>eudicotyledons</taxon>
        <taxon>Gunneridae</taxon>
        <taxon>Pentapetalae</taxon>
        <taxon>rosids</taxon>
        <taxon>fabids</taxon>
        <taxon>Cucurbitales</taxon>
        <taxon>Cucurbitaceae</taxon>
        <taxon>Benincaseae</taxon>
        <taxon>Cucumis</taxon>
    </lineage>
</organism>
<protein>
    <recommendedName>
        <fullName evidence="3">Kirola-like</fullName>
    </recommendedName>
</protein>
<accession>A0A9I9E9X8</accession>